<keyword evidence="4 6" id="KW-0378">Hydrolase</keyword>
<accession>A0ABX4TVM4</accession>
<feature type="active site" description="Charge relay system" evidence="6">
    <location>
        <position position="245"/>
    </location>
</feature>
<dbReference type="PRINTS" id="PR00723">
    <property type="entry name" value="SUBTILISIN"/>
</dbReference>
<feature type="compositionally biased region" description="Basic and acidic residues" evidence="8">
    <location>
        <begin position="519"/>
        <end position="530"/>
    </location>
</feature>
<feature type="active site" description="Charge relay system" evidence="6">
    <location>
        <position position="431"/>
    </location>
</feature>
<dbReference type="InterPro" id="IPR022398">
    <property type="entry name" value="Peptidase_S8_His-AS"/>
</dbReference>
<evidence type="ECO:0000256" key="8">
    <source>
        <dbReference type="SAM" id="MobiDB-lite"/>
    </source>
</evidence>
<comment type="similarity">
    <text evidence="1 6 7">Belongs to the peptidase S8 family.</text>
</comment>
<dbReference type="CDD" id="cd07477">
    <property type="entry name" value="Peptidases_S8_Subtilisin_subset"/>
    <property type="match status" value="1"/>
</dbReference>
<dbReference type="PROSITE" id="PS00136">
    <property type="entry name" value="SUBTILASE_ASP"/>
    <property type="match status" value="1"/>
</dbReference>
<evidence type="ECO:0000313" key="11">
    <source>
        <dbReference type="Proteomes" id="UP001190825"/>
    </source>
</evidence>
<evidence type="ECO:0000256" key="6">
    <source>
        <dbReference type="PROSITE-ProRule" id="PRU01240"/>
    </source>
</evidence>
<dbReference type="PANTHER" id="PTHR43806:SF11">
    <property type="entry name" value="CEREVISIN-RELATED"/>
    <property type="match status" value="1"/>
</dbReference>
<gene>
    <name evidence="10" type="ORF">BMJ33_00730</name>
</gene>
<evidence type="ECO:0000256" key="2">
    <source>
        <dbReference type="ARBA" id="ARBA00022670"/>
    </source>
</evidence>
<dbReference type="SUPFAM" id="SSF52743">
    <property type="entry name" value="Subtilisin-like"/>
    <property type="match status" value="1"/>
</dbReference>
<dbReference type="InterPro" id="IPR023827">
    <property type="entry name" value="Peptidase_S8_Asp-AS"/>
</dbReference>
<feature type="region of interest" description="Disordered" evidence="8">
    <location>
        <begin position="489"/>
        <end position="530"/>
    </location>
</feature>
<dbReference type="PROSITE" id="PS00137">
    <property type="entry name" value="SUBTILASE_HIS"/>
    <property type="match status" value="1"/>
</dbReference>
<evidence type="ECO:0000256" key="5">
    <source>
        <dbReference type="ARBA" id="ARBA00022825"/>
    </source>
</evidence>
<evidence type="ECO:0000256" key="3">
    <source>
        <dbReference type="ARBA" id="ARBA00022723"/>
    </source>
</evidence>
<dbReference type="InterPro" id="IPR034202">
    <property type="entry name" value="Subtilisin_Carlsberg-like"/>
</dbReference>
<keyword evidence="3" id="KW-0479">Metal-binding</keyword>
<keyword evidence="5 6" id="KW-0720">Serine protease</keyword>
<evidence type="ECO:0000256" key="4">
    <source>
        <dbReference type="ARBA" id="ARBA00022801"/>
    </source>
</evidence>
<organism evidence="10 11">
    <name type="scientific">Sinorhizobium medicae</name>
    <dbReference type="NCBI Taxonomy" id="110321"/>
    <lineage>
        <taxon>Bacteria</taxon>
        <taxon>Pseudomonadati</taxon>
        <taxon>Pseudomonadota</taxon>
        <taxon>Alphaproteobacteria</taxon>
        <taxon>Hyphomicrobiales</taxon>
        <taxon>Rhizobiaceae</taxon>
        <taxon>Sinorhizobium/Ensifer group</taxon>
        <taxon>Sinorhizobium</taxon>
    </lineage>
</organism>
<evidence type="ECO:0000256" key="7">
    <source>
        <dbReference type="RuleBase" id="RU003355"/>
    </source>
</evidence>
<evidence type="ECO:0000313" key="10">
    <source>
        <dbReference type="EMBL" id="PLU09478.1"/>
    </source>
</evidence>
<keyword evidence="11" id="KW-1185">Reference proteome</keyword>
<dbReference type="InterPro" id="IPR023828">
    <property type="entry name" value="Peptidase_S8_Ser-AS"/>
</dbReference>
<dbReference type="InterPro" id="IPR000209">
    <property type="entry name" value="Peptidase_S8/S53_dom"/>
</dbReference>
<dbReference type="Pfam" id="PF00082">
    <property type="entry name" value="Peptidase_S8"/>
    <property type="match status" value="1"/>
</dbReference>
<evidence type="ECO:0000259" key="9">
    <source>
        <dbReference type="Pfam" id="PF00082"/>
    </source>
</evidence>
<proteinExistence type="inferred from homology"/>
<dbReference type="PANTHER" id="PTHR43806">
    <property type="entry name" value="PEPTIDASE S8"/>
    <property type="match status" value="1"/>
</dbReference>
<comment type="caution">
    <text evidence="10">The sequence shown here is derived from an EMBL/GenBank/DDBJ whole genome shotgun (WGS) entry which is preliminary data.</text>
</comment>
<dbReference type="Proteomes" id="UP001190825">
    <property type="component" value="Unassembled WGS sequence"/>
</dbReference>
<feature type="domain" description="Peptidase S8/S53" evidence="9">
    <location>
        <begin position="236"/>
        <end position="476"/>
    </location>
</feature>
<name>A0ABX4TVM4_9HYPH</name>
<dbReference type="InterPro" id="IPR050131">
    <property type="entry name" value="Peptidase_S8_subtilisin-like"/>
</dbReference>
<protein>
    <recommendedName>
        <fullName evidence="9">Peptidase S8/S53 domain-containing protein</fullName>
    </recommendedName>
</protein>
<evidence type="ECO:0000256" key="1">
    <source>
        <dbReference type="ARBA" id="ARBA00011073"/>
    </source>
</evidence>
<dbReference type="InterPro" id="IPR036852">
    <property type="entry name" value="Peptidase_S8/S53_dom_sf"/>
</dbReference>
<sequence length="530" mass="55920">MIPYACQCGGTCIGKTWRDAMARPGLSRAQDQVNILLKFPLEQQVGSDIIAALTDPDRGVRREALARIEIYEPDYRQHAEDVVRRIVDRLAPVAPSLGVTAEASGASYLSIDDLDPNVGPPEGVPIYNPYTGVLSVYPDYGVTAEDAVQSIETAVKDDDEVEGVEPVAIYRAIAALDANLQTIPEISGFNDAGFGMEEVEFRDDDASLLAETTGEHIPWGIDQIGARAAWRRGYTGQGVFVAVVDTGISPHMDLAEPVRGATLIPGSNSYNDDHGHGTHVAGTIAALKENSRGVVGVAPGARLLAVKVLARDGFSRGDSVAHGVTWAANNGARVINLSLGSRADSDSLRRAVVYARSRNVIICAAAGNDYGAPVSYPAAFDDACIAVAATDRANRRAPFSNRGRQVDLSAPGVLIRSTHLANGYREMNGTSMATPHVSGVAAIVLSQHPDLTPLALQRHLEATATRLGAPDQYGRGLVHAERAVARSVSSATSDIGVPPQPLGGTAVAAIRSRGRRSGARSEKSMGAENV</sequence>
<dbReference type="PROSITE" id="PS00138">
    <property type="entry name" value="SUBTILASE_SER"/>
    <property type="match status" value="1"/>
</dbReference>
<reference evidence="10 11" key="1">
    <citation type="journal article" date="2018" name="FEMS Microbiol. Ecol.">
        <title>Co-invading symbiotic mutualists of Medicago polymorpha retain high ancestral diversity and contain diverse accessory genomes.</title>
        <authorList>
            <person name="Porter S.S."/>
            <person name="Faber-Hammond J.J."/>
            <person name="Friesen M.L."/>
        </authorList>
    </citation>
    <scope>NUCLEOTIDE SEQUENCE [LARGE SCALE GENOMIC DNA]</scope>
    <source>
        <strain evidence="10 11">Str16</strain>
    </source>
</reference>
<dbReference type="InterPro" id="IPR015500">
    <property type="entry name" value="Peptidase_S8_subtilisin-rel"/>
</dbReference>
<keyword evidence="2 6" id="KW-0645">Protease</keyword>
<dbReference type="Gene3D" id="3.40.50.200">
    <property type="entry name" value="Peptidase S8/S53 domain"/>
    <property type="match status" value="1"/>
</dbReference>
<dbReference type="PROSITE" id="PS51892">
    <property type="entry name" value="SUBTILASE"/>
    <property type="match status" value="1"/>
</dbReference>
<dbReference type="EMBL" id="NBUC01000007">
    <property type="protein sequence ID" value="PLU09478.1"/>
    <property type="molecule type" value="Genomic_DNA"/>
</dbReference>
<feature type="active site" description="Charge relay system" evidence="6">
    <location>
        <position position="276"/>
    </location>
</feature>